<dbReference type="Gene3D" id="3.30.1780.10">
    <property type="entry name" value="ornithine cyclodeaminase, domain 1"/>
    <property type="match status" value="1"/>
</dbReference>
<organism evidence="1 2">
    <name type="scientific">Zooshikella ganghwensis</name>
    <dbReference type="NCBI Taxonomy" id="202772"/>
    <lineage>
        <taxon>Bacteria</taxon>
        <taxon>Pseudomonadati</taxon>
        <taxon>Pseudomonadota</taxon>
        <taxon>Gammaproteobacteria</taxon>
        <taxon>Oceanospirillales</taxon>
        <taxon>Zooshikellaceae</taxon>
        <taxon>Zooshikella</taxon>
    </lineage>
</organism>
<dbReference type="RefSeq" id="WP_094789028.1">
    <property type="nucleotide sequence ID" value="NZ_NDXW01000001.1"/>
</dbReference>
<dbReference type="InterPro" id="IPR003462">
    <property type="entry name" value="ODC_Mu_crystall"/>
</dbReference>
<dbReference type="Proteomes" id="UP000257039">
    <property type="component" value="Unassembled WGS sequence"/>
</dbReference>
<dbReference type="PIRSF" id="PIRSF001439">
    <property type="entry name" value="CryM"/>
    <property type="match status" value="1"/>
</dbReference>
<evidence type="ECO:0000313" key="2">
    <source>
        <dbReference type="Proteomes" id="UP000257039"/>
    </source>
</evidence>
<dbReference type="InterPro" id="IPR023866">
    <property type="entry name" value="SbnB"/>
</dbReference>
<dbReference type="Pfam" id="PF02423">
    <property type="entry name" value="OCD_Mu_crystall"/>
    <property type="match status" value="1"/>
</dbReference>
<dbReference type="PANTHER" id="PTHR13812:SF19">
    <property type="entry name" value="KETIMINE REDUCTASE MU-CRYSTALLIN"/>
    <property type="match status" value="1"/>
</dbReference>
<dbReference type="Gene3D" id="3.40.50.720">
    <property type="entry name" value="NAD(P)-binding Rossmann-like Domain"/>
    <property type="match status" value="1"/>
</dbReference>
<dbReference type="GO" id="GO:0016639">
    <property type="term" value="F:oxidoreductase activity, acting on the CH-NH2 group of donors, NAD or NADP as acceptor"/>
    <property type="evidence" value="ECO:0007669"/>
    <property type="project" value="InterPro"/>
</dbReference>
<dbReference type="PANTHER" id="PTHR13812">
    <property type="entry name" value="KETIMINE REDUCTASE MU-CRYSTALLIN"/>
    <property type="match status" value="1"/>
</dbReference>
<comment type="caution">
    <text evidence="1">The sequence shown here is derived from an EMBL/GenBank/DDBJ whole genome shotgun (WGS) entry which is preliminary data.</text>
</comment>
<protein>
    <submittedName>
        <fullName evidence="1">2,3-diaminopropionate biosynthesis protein SbnB</fullName>
    </submittedName>
</protein>
<keyword evidence="2" id="KW-1185">Reference proteome</keyword>
<proteinExistence type="predicted"/>
<dbReference type="EMBL" id="NDXW01000001">
    <property type="protein sequence ID" value="RDH46235.1"/>
    <property type="molecule type" value="Genomic_DNA"/>
</dbReference>
<dbReference type="GO" id="GO:0019290">
    <property type="term" value="P:siderophore biosynthetic process"/>
    <property type="evidence" value="ECO:0007669"/>
    <property type="project" value="InterPro"/>
</dbReference>
<dbReference type="InterPro" id="IPR036291">
    <property type="entry name" value="NAD(P)-bd_dom_sf"/>
</dbReference>
<dbReference type="GO" id="GO:0005737">
    <property type="term" value="C:cytoplasm"/>
    <property type="evidence" value="ECO:0007669"/>
    <property type="project" value="TreeGrafter"/>
</dbReference>
<evidence type="ECO:0000313" key="1">
    <source>
        <dbReference type="EMBL" id="RDH46235.1"/>
    </source>
</evidence>
<reference evidence="1 2" key="1">
    <citation type="submission" date="2017-04" db="EMBL/GenBank/DDBJ databases">
        <title>Draft genome sequence of Zooshikella ganghwensis VG4 isolated from Red Sea sediments.</title>
        <authorList>
            <person name="Rehman Z."/>
            <person name="Alam I."/>
            <person name="Kamau A."/>
            <person name="Bajic V."/>
            <person name="Leiknes T."/>
        </authorList>
    </citation>
    <scope>NUCLEOTIDE SEQUENCE [LARGE SCALE GENOMIC DNA]</scope>
    <source>
        <strain evidence="1 2">VG4</strain>
    </source>
</reference>
<dbReference type="AlphaFoldDB" id="A0A4P9VRK9"/>
<sequence>MKMVPKFRVISGETVNDLLSQNYETLSSIIEKTYLDHGQGLTVNPDSYFLRFKHKPNARIIALPSYIDPINVSGIKWISSFPDNIQEGIPRASAVLILNDGNTGYPLACMEASIISAMRTAVSAVIGAYHLRNKNDKVGTLGIIGNGLIAKYVVAVLQGLQWDIGQINVYDQNKEYSAQFAESIGNKTGYAFNVSHSLDECLQNSEMILLTTTAAQPYINDLSVFEHNPLILNISLRDLGEEIILGSYNVLDDIDHCLKANTSPHLAEIKVGHREFIDATLPEILSGSKKIPDNNKPIVFSPFGLGVLDLALGHYIYQQAIEQGSSIEIDNFFYDLSRN</sequence>
<gene>
    <name evidence="1" type="ORF">B9G39_23850</name>
</gene>
<accession>A0A4P9VRK9</accession>
<dbReference type="SUPFAM" id="SSF51735">
    <property type="entry name" value="NAD(P)-binding Rossmann-fold domains"/>
    <property type="match status" value="1"/>
</dbReference>
<dbReference type="InterPro" id="IPR023401">
    <property type="entry name" value="ODC_N"/>
</dbReference>
<name>A0A4P9VRK9_9GAMM</name>
<dbReference type="NCBIfam" id="TIGR03944">
    <property type="entry name" value="dehyd_SbnB_fam"/>
    <property type="match status" value="1"/>
</dbReference>